<sequence>MAVQYPIYPEEYWGLDPLFRTPVKLYIKHVLEMPESPAAGVFLFKNHPIVKVDIQGTVVSIIEKTKFTSYGVDDSTGVINCCCWNNADDITDLDTSDPLSNILRDSLRDIPGISNVKLGDTLNVKGKLKVFRDRREISSSDSQCYKVLSFDEEITRMLELPLLYKDVYHVPFRLPERVKEDWEQMQLEGETGVKSNQTLAKEISVAVKWHISQGPVKYLHIDDIHNIGAIKQILEMVETSADETSHTNNLVEKAISLLEEEGLLFKMGGQRATSMQVTDNCSDLGVTIIETLRRQCSKPRYEETGLHFLRILDELHKTVTYNKLTLHALKRCLSKLEDNSDIIRVTETHYVAYT</sequence>
<evidence type="ECO:0000256" key="4">
    <source>
        <dbReference type="ARBA" id="ARBA00022454"/>
    </source>
</evidence>
<keyword evidence="5" id="KW-0779">Telomere</keyword>
<keyword evidence="4" id="KW-0158">Chromosome</keyword>
<dbReference type="Gene3D" id="2.40.50.140">
    <property type="entry name" value="Nucleic acid-binding proteins"/>
    <property type="match status" value="1"/>
</dbReference>
<accession>A0A8J1UU23</accession>
<evidence type="ECO:0000256" key="8">
    <source>
        <dbReference type="ARBA" id="ARBA00030039"/>
    </source>
</evidence>
<dbReference type="SUPFAM" id="SSF50249">
    <property type="entry name" value="Nucleic acid-binding proteins"/>
    <property type="match status" value="1"/>
</dbReference>
<evidence type="ECO:0000256" key="1">
    <source>
        <dbReference type="ARBA" id="ARBA00004123"/>
    </source>
</evidence>
<dbReference type="InterPro" id="IPR036388">
    <property type="entry name" value="WH-like_DNA-bd_sf"/>
</dbReference>
<keyword evidence="6" id="KW-0238">DNA-binding</keyword>
<evidence type="ECO:0000256" key="3">
    <source>
        <dbReference type="ARBA" id="ARBA00017411"/>
    </source>
</evidence>
<dbReference type="Gene3D" id="1.10.10.10">
    <property type="entry name" value="Winged helix-like DNA-binding domain superfamily/Winged helix DNA-binding domain"/>
    <property type="match status" value="1"/>
</dbReference>
<dbReference type="InterPro" id="IPR012340">
    <property type="entry name" value="NA-bd_OB-fold"/>
</dbReference>
<name>A0A8J1UU23_OWEFU</name>
<dbReference type="Proteomes" id="UP000749559">
    <property type="component" value="Unassembled WGS sequence"/>
</dbReference>
<evidence type="ECO:0000256" key="2">
    <source>
        <dbReference type="ARBA" id="ARBA00004574"/>
    </source>
</evidence>
<dbReference type="InterPro" id="IPR040260">
    <property type="entry name" value="RFA2-like"/>
</dbReference>
<dbReference type="GO" id="GO:0003677">
    <property type="term" value="F:DNA binding"/>
    <property type="evidence" value="ECO:0007669"/>
    <property type="project" value="UniProtKB-KW"/>
</dbReference>
<keyword evidence="10" id="KW-1185">Reference proteome</keyword>
<evidence type="ECO:0000313" key="9">
    <source>
        <dbReference type="EMBL" id="CAH1800440.1"/>
    </source>
</evidence>
<gene>
    <name evidence="9" type="ORF">OFUS_LOCUS24325</name>
</gene>
<dbReference type="GO" id="GO:0005634">
    <property type="term" value="C:nucleus"/>
    <property type="evidence" value="ECO:0007669"/>
    <property type="project" value="UniProtKB-SubCell"/>
</dbReference>
<comment type="subcellular location">
    <subcellularLocation>
        <location evidence="2">Chromosome</location>
        <location evidence="2">Telomere</location>
    </subcellularLocation>
    <subcellularLocation>
        <location evidence="1">Nucleus</location>
    </subcellularLocation>
</comment>
<dbReference type="PANTHER" id="PTHR13989">
    <property type="entry name" value="REPLICATION PROTEIN A-RELATED"/>
    <property type="match status" value="1"/>
</dbReference>
<reference evidence="9" key="1">
    <citation type="submission" date="2022-03" db="EMBL/GenBank/DDBJ databases">
        <authorList>
            <person name="Martin C."/>
        </authorList>
    </citation>
    <scope>NUCLEOTIDE SEQUENCE</scope>
</reference>
<organism evidence="9 10">
    <name type="scientific">Owenia fusiformis</name>
    <name type="common">Polychaete worm</name>
    <dbReference type="NCBI Taxonomy" id="6347"/>
    <lineage>
        <taxon>Eukaryota</taxon>
        <taxon>Metazoa</taxon>
        <taxon>Spiralia</taxon>
        <taxon>Lophotrochozoa</taxon>
        <taxon>Annelida</taxon>
        <taxon>Polychaeta</taxon>
        <taxon>Sedentaria</taxon>
        <taxon>Canalipalpata</taxon>
        <taxon>Sabellida</taxon>
        <taxon>Oweniida</taxon>
        <taxon>Oweniidae</taxon>
        <taxon>Owenia</taxon>
    </lineage>
</organism>
<evidence type="ECO:0000256" key="5">
    <source>
        <dbReference type="ARBA" id="ARBA00022895"/>
    </source>
</evidence>
<dbReference type="GO" id="GO:0000781">
    <property type="term" value="C:chromosome, telomeric region"/>
    <property type="evidence" value="ECO:0007669"/>
    <property type="project" value="UniProtKB-SubCell"/>
</dbReference>
<protein>
    <recommendedName>
        <fullName evidence="3">CST complex subunit STN1</fullName>
    </recommendedName>
    <alternativeName>
        <fullName evidence="8">Suppressor of cdc thirteen homolog</fullName>
    </alternativeName>
</protein>
<comment type="caution">
    <text evidence="9">The sequence shown here is derived from an EMBL/GenBank/DDBJ whole genome shotgun (WGS) entry which is preliminary data.</text>
</comment>
<evidence type="ECO:0000256" key="7">
    <source>
        <dbReference type="ARBA" id="ARBA00023242"/>
    </source>
</evidence>
<keyword evidence="7" id="KW-0539">Nucleus</keyword>
<dbReference type="Pfam" id="PF09170">
    <property type="entry name" value="STN1_2"/>
    <property type="match status" value="1"/>
</dbReference>
<dbReference type="PANTHER" id="PTHR13989:SF33">
    <property type="entry name" value="CST COMPLEX SUBUNIT STN1"/>
    <property type="match status" value="1"/>
</dbReference>
<evidence type="ECO:0000313" key="10">
    <source>
        <dbReference type="Proteomes" id="UP000749559"/>
    </source>
</evidence>
<proteinExistence type="predicted"/>
<dbReference type="Pfam" id="PF10451">
    <property type="entry name" value="Stn1"/>
    <property type="match status" value="1"/>
</dbReference>
<evidence type="ECO:0000256" key="6">
    <source>
        <dbReference type="ARBA" id="ARBA00023125"/>
    </source>
</evidence>
<dbReference type="InterPro" id="IPR018856">
    <property type="entry name" value="Stn1_N"/>
</dbReference>
<dbReference type="EMBL" id="CAIIXF020000012">
    <property type="protein sequence ID" value="CAH1800440.1"/>
    <property type="molecule type" value="Genomic_DNA"/>
</dbReference>
<dbReference type="InterPro" id="IPR015253">
    <property type="entry name" value="CST_STN1_C"/>
</dbReference>
<dbReference type="AlphaFoldDB" id="A0A8J1UU23"/>
<dbReference type="OrthoDB" id="77828at2759"/>